<protein>
    <recommendedName>
        <fullName evidence="2">DUF4236 domain-containing protein</fullName>
    </recommendedName>
</protein>
<dbReference type="AlphaFoldDB" id="A0A1H2SGY1"/>
<dbReference type="Proteomes" id="UP000198828">
    <property type="component" value="Unassembled WGS sequence"/>
</dbReference>
<proteinExistence type="predicted"/>
<accession>A0A1H2SGY1</accession>
<dbReference type="EMBL" id="FNNG01000002">
    <property type="protein sequence ID" value="SDW30777.1"/>
    <property type="molecule type" value="Genomic_DNA"/>
</dbReference>
<reference evidence="3 4" key="1">
    <citation type="submission" date="2016-10" db="EMBL/GenBank/DDBJ databases">
        <authorList>
            <person name="de Groot N.N."/>
        </authorList>
    </citation>
    <scope>NUCLEOTIDE SEQUENCE [LARGE SCALE GENOMIC DNA]</scope>
    <source>
        <strain evidence="3 4">DSM 23310</strain>
    </source>
</reference>
<evidence type="ECO:0000256" key="1">
    <source>
        <dbReference type="SAM" id="Phobius"/>
    </source>
</evidence>
<dbReference type="Pfam" id="PF14020">
    <property type="entry name" value="DUF4236"/>
    <property type="match status" value="1"/>
</dbReference>
<sequence length="337" mass="38238">MGFRVRRSINLGGGFRINVSKSGIGYSWGVPGYRITKTAKGNIRKTYSLPGTGISYVEETSGREKRKRNSSINYSYVQEPTMEDVVSADIENYRPAEYEDFVKSIERIVNINKLANWLCVSIVLSAFPIFLVTGIIGIILKIYVRTKGKMNLEYEMDKFYIEKHKKLVNAWTTLSKSSQLLQIIQTGKVHNKKIHAGASQLVNPKPFIITTKLPFYLKTDIDIIQLKLMKENLIFFPDKILILQGSKVGSIDYSDISIEVGNVPFVVEVAPKDATIINYTWEKVNKDGSPDRRYKGNRQLPICNYGKIEITSYSGLNILIYCSNLSNTALFKEMMIN</sequence>
<keyword evidence="1" id="KW-0812">Transmembrane</keyword>
<feature type="transmembrane region" description="Helical" evidence="1">
    <location>
        <begin position="114"/>
        <end position="140"/>
    </location>
</feature>
<dbReference type="OrthoDB" id="983149at2"/>
<keyword evidence="4" id="KW-1185">Reference proteome</keyword>
<dbReference type="InterPro" id="IPR025330">
    <property type="entry name" value="DUF4236"/>
</dbReference>
<keyword evidence="1" id="KW-1133">Transmembrane helix</keyword>
<name>A0A1H2SGY1_9FIRM</name>
<gene>
    <name evidence="3" type="ORF">SAMN05660923_00446</name>
</gene>
<evidence type="ECO:0000313" key="4">
    <source>
        <dbReference type="Proteomes" id="UP000198828"/>
    </source>
</evidence>
<evidence type="ECO:0000313" key="3">
    <source>
        <dbReference type="EMBL" id="SDW30777.1"/>
    </source>
</evidence>
<keyword evidence="1" id="KW-0472">Membrane</keyword>
<evidence type="ECO:0000259" key="2">
    <source>
        <dbReference type="Pfam" id="PF14020"/>
    </source>
</evidence>
<feature type="domain" description="DUF4236" evidence="2">
    <location>
        <begin position="3"/>
        <end position="56"/>
    </location>
</feature>
<organism evidence="3 4">
    <name type="scientific">Tepidimicrobium xylanilyticum</name>
    <dbReference type="NCBI Taxonomy" id="1123352"/>
    <lineage>
        <taxon>Bacteria</taxon>
        <taxon>Bacillati</taxon>
        <taxon>Bacillota</taxon>
        <taxon>Tissierellia</taxon>
        <taxon>Tissierellales</taxon>
        <taxon>Tepidimicrobiaceae</taxon>
        <taxon>Tepidimicrobium</taxon>
    </lineage>
</organism>
<dbReference type="RefSeq" id="WP_093750452.1">
    <property type="nucleotide sequence ID" value="NZ_FNNG01000002.1"/>
</dbReference>